<evidence type="ECO:0008006" key="4">
    <source>
        <dbReference type="Google" id="ProtNLM"/>
    </source>
</evidence>
<feature type="signal peptide" evidence="1">
    <location>
        <begin position="1"/>
        <end position="17"/>
    </location>
</feature>
<reference evidence="2 3" key="1">
    <citation type="submission" date="2022-11" db="EMBL/GenBank/DDBJ databases">
        <title>Deinococcus ZS9-10, Low Temperature and Draught-tolerating, UV-resistant Bacteria from Continental Antarctica.</title>
        <authorList>
            <person name="Cheng L."/>
        </authorList>
    </citation>
    <scope>NUCLEOTIDE SEQUENCE [LARGE SCALE GENOMIC DNA]</scope>
    <source>
        <strain evidence="2 3">ZS9-10</strain>
    </source>
</reference>
<name>A0ABU4DRM8_9DEIO</name>
<keyword evidence="1" id="KW-0732">Signal</keyword>
<dbReference type="InterPro" id="IPR053145">
    <property type="entry name" value="AB_hydrolase_Est10"/>
</dbReference>
<gene>
    <name evidence="2" type="ORF">ORD21_10880</name>
</gene>
<dbReference type="PANTHER" id="PTHR43265:SF1">
    <property type="entry name" value="ESTERASE ESTD"/>
    <property type="match status" value="1"/>
</dbReference>
<organism evidence="2 3">
    <name type="scientific">Deinococcus arenicola</name>
    <dbReference type="NCBI Taxonomy" id="2994950"/>
    <lineage>
        <taxon>Bacteria</taxon>
        <taxon>Thermotogati</taxon>
        <taxon>Deinococcota</taxon>
        <taxon>Deinococci</taxon>
        <taxon>Deinococcales</taxon>
        <taxon>Deinococcaceae</taxon>
        <taxon>Deinococcus</taxon>
    </lineage>
</organism>
<accession>A0ABU4DRM8</accession>
<dbReference type="RefSeq" id="WP_317640421.1">
    <property type="nucleotide sequence ID" value="NZ_JAPMIV010000018.1"/>
</dbReference>
<proteinExistence type="predicted"/>
<protein>
    <recommendedName>
        <fullName evidence="4">Alpha/beta hydrolase</fullName>
    </recommendedName>
</protein>
<dbReference type="Gene3D" id="3.40.50.1820">
    <property type="entry name" value="alpha/beta hydrolase"/>
    <property type="match status" value="1"/>
</dbReference>
<evidence type="ECO:0000313" key="2">
    <source>
        <dbReference type="EMBL" id="MDV6375091.1"/>
    </source>
</evidence>
<dbReference type="EMBL" id="JAPMIV010000018">
    <property type="protein sequence ID" value="MDV6375091.1"/>
    <property type="molecule type" value="Genomic_DNA"/>
</dbReference>
<comment type="caution">
    <text evidence="2">The sequence shown here is derived from an EMBL/GenBank/DDBJ whole genome shotgun (WGS) entry which is preliminary data.</text>
</comment>
<dbReference type="PANTHER" id="PTHR43265">
    <property type="entry name" value="ESTERASE ESTD"/>
    <property type="match status" value="1"/>
</dbReference>
<evidence type="ECO:0000256" key="1">
    <source>
        <dbReference type="SAM" id="SignalP"/>
    </source>
</evidence>
<dbReference type="InterPro" id="IPR029058">
    <property type="entry name" value="AB_hydrolase_fold"/>
</dbReference>
<dbReference type="SUPFAM" id="SSF53474">
    <property type="entry name" value="alpha/beta-Hydrolases"/>
    <property type="match status" value="1"/>
</dbReference>
<feature type="chain" id="PRO_5047180045" description="Alpha/beta hydrolase" evidence="1">
    <location>
        <begin position="18"/>
        <end position="119"/>
    </location>
</feature>
<keyword evidence="3" id="KW-1185">Reference proteome</keyword>
<sequence length="119" mass="12433">MKRLLLLAALGLGPAVAGGNQPGPITQDLTLDFGGQPTQAELLRPADGKTEPLVLLIQGTGPEDLDGSFQTYGGSVEGSLGVLAQTLARQGFAVMRFGGTRLARLTPPPLRPHRRITPP</sequence>
<evidence type="ECO:0000313" key="3">
    <source>
        <dbReference type="Proteomes" id="UP001276150"/>
    </source>
</evidence>
<dbReference type="Proteomes" id="UP001276150">
    <property type="component" value="Unassembled WGS sequence"/>
</dbReference>